<dbReference type="RefSeq" id="WP_336927353.1">
    <property type="nucleotide sequence ID" value="NZ_JBANRO010000013.1"/>
</dbReference>
<accession>A0ABV7E1Z5</accession>
<comment type="caution">
    <text evidence="1">The sequence shown here is derived from an EMBL/GenBank/DDBJ whole genome shotgun (WGS) entry which is preliminary data.</text>
</comment>
<name>A0ABV7E1Z5_9SPHN</name>
<dbReference type="Proteomes" id="UP001595456">
    <property type="component" value="Unassembled WGS sequence"/>
</dbReference>
<evidence type="ECO:0000313" key="1">
    <source>
        <dbReference type="EMBL" id="MFC3096754.1"/>
    </source>
</evidence>
<protein>
    <submittedName>
        <fullName evidence="1">Uncharacterized protein</fullName>
    </submittedName>
</protein>
<organism evidence="1 2">
    <name type="scientific">Alteraurantiacibacter palmitatis</name>
    <dbReference type="NCBI Taxonomy" id="2054628"/>
    <lineage>
        <taxon>Bacteria</taxon>
        <taxon>Pseudomonadati</taxon>
        <taxon>Pseudomonadota</taxon>
        <taxon>Alphaproteobacteria</taxon>
        <taxon>Sphingomonadales</taxon>
        <taxon>Erythrobacteraceae</taxon>
        <taxon>Alteraurantiacibacter</taxon>
    </lineage>
</organism>
<evidence type="ECO:0000313" key="2">
    <source>
        <dbReference type="Proteomes" id="UP001595456"/>
    </source>
</evidence>
<keyword evidence="2" id="KW-1185">Reference proteome</keyword>
<reference evidence="2" key="1">
    <citation type="journal article" date="2019" name="Int. J. Syst. Evol. Microbiol.">
        <title>The Global Catalogue of Microorganisms (GCM) 10K type strain sequencing project: providing services to taxonomists for standard genome sequencing and annotation.</title>
        <authorList>
            <consortium name="The Broad Institute Genomics Platform"/>
            <consortium name="The Broad Institute Genome Sequencing Center for Infectious Disease"/>
            <person name="Wu L."/>
            <person name="Ma J."/>
        </authorList>
    </citation>
    <scope>NUCLEOTIDE SEQUENCE [LARGE SCALE GENOMIC DNA]</scope>
    <source>
        <strain evidence="2">KCTC 52607</strain>
    </source>
</reference>
<gene>
    <name evidence="1" type="ORF">ACFODU_02920</name>
</gene>
<dbReference type="EMBL" id="JBHRST010000003">
    <property type="protein sequence ID" value="MFC3096754.1"/>
    <property type="molecule type" value="Genomic_DNA"/>
</dbReference>
<proteinExistence type="predicted"/>
<sequence length="69" mass="7848">MGLLHASTCFRPGHPLYERIRAEVLADLALRNAEDEESVLAELCLRLEQMREREAEMGPWAQVEGRDPA</sequence>